<dbReference type="GO" id="GO:0016791">
    <property type="term" value="F:phosphatase activity"/>
    <property type="evidence" value="ECO:0007669"/>
    <property type="project" value="TreeGrafter"/>
</dbReference>
<comment type="caution">
    <text evidence="5">The sequence shown here is derived from an EMBL/GenBank/DDBJ whole genome shotgun (WGS) entry which is preliminary data.</text>
</comment>
<dbReference type="Pfam" id="PF13344">
    <property type="entry name" value="Hydrolase_6"/>
    <property type="match status" value="1"/>
</dbReference>
<feature type="active site" description="Nucleophile" evidence="2">
    <location>
        <position position="23"/>
    </location>
</feature>
<evidence type="ECO:0000256" key="1">
    <source>
        <dbReference type="PIRNR" id="PIRNR000915"/>
    </source>
</evidence>
<keyword evidence="1 4" id="KW-0460">Magnesium</keyword>
<organism evidence="5 6">
    <name type="scientific">Anaerococcus porci</name>
    <dbReference type="NCBI Taxonomy" id="2652269"/>
    <lineage>
        <taxon>Bacteria</taxon>
        <taxon>Bacillati</taxon>
        <taxon>Bacillota</taxon>
        <taxon>Tissierellia</taxon>
        <taxon>Tissierellales</taxon>
        <taxon>Peptoniphilaceae</taxon>
        <taxon>Anaerococcus</taxon>
    </lineage>
</organism>
<keyword evidence="5" id="KW-0378">Hydrolase</keyword>
<feature type="active site" description="Nucleophile" evidence="2">
    <location>
        <position position="25"/>
    </location>
</feature>
<comment type="similarity">
    <text evidence="1">Belongs to the HAD-like hydrolase superfamily. NagD family.</text>
</comment>
<evidence type="ECO:0000256" key="4">
    <source>
        <dbReference type="PIRSR" id="PIRSR000915-3"/>
    </source>
</evidence>
<dbReference type="InterPro" id="IPR036412">
    <property type="entry name" value="HAD-like_sf"/>
</dbReference>
<feature type="binding site" evidence="4">
    <location>
        <position position="25"/>
    </location>
    <ligand>
        <name>Mg(2+)</name>
        <dbReference type="ChEBI" id="CHEBI:18420"/>
    </ligand>
</feature>
<evidence type="ECO:0000313" key="6">
    <source>
        <dbReference type="Proteomes" id="UP000441925"/>
    </source>
</evidence>
<dbReference type="EMBL" id="VULQ01000003">
    <property type="protein sequence ID" value="MSS77557.1"/>
    <property type="molecule type" value="Genomic_DNA"/>
</dbReference>
<dbReference type="PIRSF" id="PIRSF000915">
    <property type="entry name" value="PGP-type_phosphatase"/>
    <property type="match status" value="1"/>
</dbReference>
<evidence type="ECO:0000256" key="3">
    <source>
        <dbReference type="PIRSR" id="PIRSR000915-2"/>
    </source>
</evidence>
<evidence type="ECO:0000256" key="2">
    <source>
        <dbReference type="PIRSR" id="PIRSR000915-1"/>
    </source>
</evidence>
<protein>
    <recommendedName>
        <fullName evidence="1">Acid sugar phosphatase</fullName>
        <ecNumber evidence="1">3.1.3.-</ecNumber>
    </recommendedName>
</protein>
<evidence type="ECO:0000313" key="5">
    <source>
        <dbReference type="EMBL" id="MSS77557.1"/>
    </source>
</evidence>
<dbReference type="InterPro" id="IPR006357">
    <property type="entry name" value="HAD-SF_hydro_IIA"/>
</dbReference>
<dbReference type="GO" id="GO:0005737">
    <property type="term" value="C:cytoplasm"/>
    <property type="evidence" value="ECO:0007669"/>
    <property type="project" value="TreeGrafter"/>
</dbReference>
<dbReference type="PANTHER" id="PTHR19288">
    <property type="entry name" value="4-NITROPHENYLPHOSPHATASE-RELATED"/>
    <property type="match status" value="1"/>
</dbReference>
<dbReference type="RefSeq" id="WP_154539799.1">
    <property type="nucleotide sequence ID" value="NZ_VULQ01000003.1"/>
</dbReference>
<dbReference type="Proteomes" id="UP000441925">
    <property type="component" value="Unassembled WGS sequence"/>
</dbReference>
<accession>A0A6N7VUQ3</accession>
<feature type="binding site" evidence="4">
    <location>
        <position position="221"/>
    </location>
    <ligand>
        <name>Mg(2+)</name>
        <dbReference type="ChEBI" id="CHEBI:18420"/>
    </ligand>
</feature>
<comment type="cofactor">
    <cofactor evidence="4">
        <name>Mg(2+)</name>
        <dbReference type="ChEBI" id="CHEBI:18420"/>
    </cofactor>
    <text evidence="4">Divalent metal ions. Mg(2+) is the most effective.</text>
</comment>
<keyword evidence="1 4" id="KW-0479">Metal-binding</keyword>
<proteinExistence type="inferred from homology"/>
<dbReference type="AlphaFoldDB" id="A0A6N7VUQ3"/>
<dbReference type="PANTHER" id="PTHR19288:SF46">
    <property type="entry name" value="HALOACID DEHALOGENASE-LIKE HYDROLASE DOMAIN-CONTAINING PROTEIN 2"/>
    <property type="match status" value="1"/>
</dbReference>
<dbReference type="EC" id="3.1.3.-" evidence="1"/>
<dbReference type="Pfam" id="PF13242">
    <property type="entry name" value="Hydrolase_like"/>
    <property type="match status" value="1"/>
</dbReference>
<reference evidence="5 6" key="1">
    <citation type="submission" date="2019-08" db="EMBL/GenBank/DDBJ databases">
        <title>In-depth cultivation of the pig gut microbiome towards novel bacterial diversity and tailored functional studies.</title>
        <authorList>
            <person name="Wylensek D."/>
            <person name="Hitch T.C.A."/>
            <person name="Clavel T."/>
        </authorList>
    </citation>
    <scope>NUCLEOTIDE SEQUENCE [LARGE SCALE GENOMIC DNA]</scope>
    <source>
        <strain evidence="5 6">WCA-380-WT-2B</strain>
    </source>
</reference>
<comment type="function">
    <text evidence="1">Catalyzes the dephosphorylation of 2-6 carbon acid sugars in vitro.</text>
</comment>
<name>A0A6N7VUQ3_9FIRM</name>
<sequence>MKRESINKKTFKNLQECELFILDLDGTIYIGDELIYGAIDFVEHLKNLGKKFVYLTNNSSRASSDYVKILKSMGFSCEKENVFTSGMATGMYLIKRYPKKKVYLVGTEALKIELNSYGIEINNEDADVVVVGYDKELTYAKLLKATHFIRKGVPYIATHPDLVCPLPHGELAPDCGSICSLLEKSTSRQPDIIIGKPNPFMIKLLSNKLNINVDKICSIGDRLYTDILATKNSGAISILVLSGESTISMVDKSEFKPDFIYNSVYDLINIIS</sequence>
<gene>
    <name evidence="5" type="ORF">FYJ26_03895</name>
</gene>
<dbReference type="InterPro" id="IPR023214">
    <property type="entry name" value="HAD_sf"/>
</dbReference>
<dbReference type="GO" id="GO:0046872">
    <property type="term" value="F:metal ion binding"/>
    <property type="evidence" value="ECO:0007669"/>
    <property type="project" value="UniProtKB-KW"/>
</dbReference>
<dbReference type="Gene3D" id="3.40.50.1000">
    <property type="entry name" value="HAD superfamily/HAD-like"/>
    <property type="match status" value="2"/>
</dbReference>
<keyword evidence="6" id="KW-1185">Reference proteome</keyword>
<feature type="binding site" evidence="4">
    <location>
        <position position="23"/>
    </location>
    <ligand>
        <name>Mg(2+)</name>
        <dbReference type="ChEBI" id="CHEBI:18420"/>
    </ligand>
</feature>
<feature type="binding site" evidence="3">
    <location>
        <position position="196"/>
    </location>
    <ligand>
        <name>substrate</name>
    </ligand>
</feature>
<dbReference type="NCBIfam" id="TIGR01460">
    <property type="entry name" value="HAD-SF-IIA"/>
    <property type="match status" value="1"/>
</dbReference>
<dbReference type="SUPFAM" id="SSF56784">
    <property type="entry name" value="HAD-like"/>
    <property type="match status" value="1"/>
</dbReference>